<name>A0A843V4Z4_COLES</name>
<evidence type="ECO:0000313" key="3">
    <source>
        <dbReference type="EMBL" id="MQL89727.1"/>
    </source>
</evidence>
<protein>
    <recommendedName>
        <fullName evidence="2">CCHC-type domain-containing protein</fullName>
    </recommendedName>
</protein>
<dbReference type="SUPFAM" id="SSF57756">
    <property type="entry name" value="Retrovirus zinc finger-like domains"/>
    <property type="match status" value="1"/>
</dbReference>
<comment type="caution">
    <text evidence="3">The sequence shown here is derived from an EMBL/GenBank/DDBJ whole genome shotgun (WGS) entry which is preliminary data.</text>
</comment>
<keyword evidence="1" id="KW-0479">Metal-binding</keyword>
<keyword evidence="1" id="KW-0863">Zinc-finger</keyword>
<dbReference type="GO" id="GO:0008270">
    <property type="term" value="F:zinc ion binding"/>
    <property type="evidence" value="ECO:0007669"/>
    <property type="project" value="UniProtKB-KW"/>
</dbReference>
<dbReference type="SMART" id="SM00343">
    <property type="entry name" value="ZnF_C2HC"/>
    <property type="match status" value="1"/>
</dbReference>
<dbReference type="EMBL" id="NMUH01001173">
    <property type="protein sequence ID" value="MQL89727.1"/>
    <property type="molecule type" value="Genomic_DNA"/>
</dbReference>
<accession>A0A843V4Z4</accession>
<gene>
    <name evidence="3" type="ORF">Taro_022309</name>
</gene>
<dbReference type="Gene3D" id="4.10.60.10">
    <property type="entry name" value="Zinc finger, CCHC-type"/>
    <property type="match status" value="1"/>
</dbReference>
<evidence type="ECO:0000256" key="1">
    <source>
        <dbReference type="PROSITE-ProRule" id="PRU00047"/>
    </source>
</evidence>
<proteinExistence type="predicted"/>
<dbReference type="InterPro" id="IPR036875">
    <property type="entry name" value="Znf_CCHC_sf"/>
</dbReference>
<keyword evidence="1" id="KW-0862">Zinc</keyword>
<dbReference type="Proteomes" id="UP000652761">
    <property type="component" value="Unassembled WGS sequence"/>
</dbReference>
<dbReference type="InterPro" id="IPR001878">
    <property type="entry name" value="Znf_CCHC"/>
</dbReference>
<keyword evidence="4" id="KW-1185">Reference proteome</keyword>
<dbReference type="PROSITE" id="PS50158">
    <property type="entry name" value="ZF_CCHC"/>
    <property type="match status" value="1"/>
</dbReference>
<evidence type="ECO:0000259" key="2">
    <source>
        <dbReference type="PROSITE" id="PS50158"/>
    </source>
</evidence>
<dbReference type="AlphaFoldDB" id="A0A843V4Z4"/>
<organism evidence="3 4">
    <name type="scientific">Colocasia esculenta</name>
    <name type="common">Wild taro</name>
    <name type="synonym">Arum esculentum</name>
    <dbReference type="NCBI Taxonomy" id="4460"/>
    <lineage>
        <taxon>Eukaryota</taxon>
        <taxon>Viridiplantae</taxon>
        <taxon>Streptophyta</taxon>
        <taxon>Embryophyta</taxon>
        <taxon>Tracheophyta</taxon>
        <taxon>Spermatophyta</taxon>
        <taxon>Magnoliopsida</taxon>
        <taxon>Liliopsida</taxon>
        <taxon>Araceae</taxon>
        <taxon>Aroideae</taxon>
        <taxon>Colocasieae</taxon>
        <taxon>Colocasia</taxon>
    </lineage>
</organism>
<reference evidence="3" key="1">
    <citation type="submission" date="2017-07" db="EMBL/GenBank/DDBJ databases">
        <title>Taro Niue Genome Assembly and Annotation.</title>
        <authorList>
            <person name="Atibalentja N."/>
            <person name="Keating K."/>
            <person name="Fields C.J."/>
        </authorList>
    </citation>
    <scope>NUCLEOTIDE SEQUENCE</scope>
    <source>
        <strain evidence="3">Niue_2</strain>
        <tissue evidence="3">Leaf</tissue>
    </source>
</reference>
<sequence length="257" mass="29371">MKKLMEDQQSVVVPAESAHQSIVSVGSEKPECVHCGKRHGRDVFQTRSGRCLKCGSEDHQIRECPNLKKKFVPRDVPEAMKPAVRTQAPARVYALTGSDTKDVTTELGFFFSLLFLQRAKGLWGCKRAWYIGEGTLLSRRGDGKGSELLGTAPQWLSFLLPGFRGLQRMQVRNLNVHIHGRWLKYWRPSMWTLDKHGRPSMWTPTRSFGQNSKHAETMLNLYTFTCHTYVLSCTHYQHVIHTLFITNYTHAHISITS</sequence>
<evidence type="ECO:0000313" key="4">
    <source>
        <dbReference type="Proteomes" id="UP000652761"/>
    </source>
</evidence>
<dbReference type="GO" id="GO:0003676">
    <property type="term" value="F:nucleic acid binding"/>
    <property type="evidence" value="ECO:0007669"/>
    <property type="project" value="InterPro"/>
</dbReference>
<feature type="domain" description="CCHC-type" evidence="2">
    <location>
        <begin position="50"/>
        <end position="66"/>
    </location>
</feature>